<evidence type="ECO:0000259" key="8">
    <source>
        <dbReference type="PROSITE" id="PS51233"/>
    </source>
</evidence>
<keyword evidence="1 6" id="KW-0732">Signal</keyword>
<dbReference type="Pfam" id="PF09172">
    <property type="entry name" value="Vit_open_b-sht"/>
    <property type="match status" value="1"/>
</dbReference>
<evidence type="ECO:0000256" key="3">
    <source>
        <dbReference type="ARBA" id="ARBA00023157"/>
    </source>
</evidence>
<proteinExistence type="predicted"/>
<dbReference type="SMART" id="SM00638">
    <property type="entry name" value="LPD_N"/>
    <property type="match status" value="1"/>
</dbReference>
<evidence type="ECO:0000256" key="4">
    <source>
        <dbReference type="ARBA" id="ARBA00023180"/>
    </source>
</evidence>
<evidence type="ECO:0000256" key="1">
    <source>
        <dbReference type="ARBA" id="ARBA00022729"/>
    </source>
</evidence>
<evidence type="ECO:0000256" key="5">
    <source>
        <dbReference type="PROSITE-ProRule" id="PRU00557"/>
    </source>
</evidence>
<protein>
    <recommendedName>
        <fullName evidence="10">Vitellogenin domain-containing protein</fullName>
    </recommendedName>
</protein>
<dbReference type="Pfam" id="PF00094">
    <property type="entry name" value="VWD"/>
    <property type="match status" value="1"/>
</dbReference>
<dbReference type="SMART" id="SM01169">
    <property type="entry name" value="DUF1943"/>
    <property type="match status" value="1"/>
</dbReference>
<dbReference type="Gene3D" id="1.25.10.20">
    <property type="entry name" value="Vitellinogen, superhelical"/>
    <property type="match status" value="1"/>
</dbReference>
<dbReference type="InterPro" id="IPR015816">
    <property type="entry name" value="Vitellinogen_b-sht_N"/>
</dbReference>
<dbReference type="PROSITE" id="PS51211">
    <property type="entry name" value="VITELLOGENIN"/>
    <property type="match status" value="1"/>
</dbReference>
<sequence>MKLVILTAILAAVTASPLTASNLWPWQVGQEYVYNVNSFTATKFEQSNNNGNSFSAKFIVRVLEPGRLVAKLVNPLYGQIQDHVPKDALVKNLDLSPLQNIDHPFEIFVNGGRVVSLKVPTSLTVSNENLVKGLVSALQVDLSTFNHVDSFPNHFDRESFQGLFKKVEADITGNCETLYSVSPTAAGNQNTLIPVDNPIEIIKSKNYGSCKKRVGFTYGVPEGAVWNGIAYENDEKQFVKHTTETRLIVSQQGTIYKSETVSSVFVSPLIFGKQKAEVHSYVTLYLESVQPENNDDVWKKTIEYRDVESLLFTYDHAKFTKDDKNVIDAQNLLQEMTPLLQDANNLPKADFLSKFNILVRSIMFMNSEQLRVMTSSYEVAKSSKNVSKNNMWTIYRDAVAQAGTITAFKEIKSWILTKKIKGIEAAAVINSMAGILHFPTKEVMTEFFDFALSPEVQEQTFLNTTTLLAVTKFISSGDEDLFVNEKVIPRLAQELKQAIENGNKSKAQVYVRVLGNLAHPNILKVFAPYLEGKIAVTKYLRIQMVISLKALANKKNENVRAVLFSLLKNTAEPYEVRVAAALNIFLADPPQEMMQIMGHMSFADPSTQVRAVLANSIIFAAGLKDPRFATLAKTAKSVLSMLPEEKFGYRYSTDSLIDDYTGDDELSHFREISYIGSKNNLLPVYERGALRFGSTGSTEENWFTLSVSDMQHLLEYISGLFIQPGTKSDEEFKISVKKVIEALNIKPEHHCDLEGSFFLNNWDQQILLTFTEDDLNYLISEFIKESNSVLSPVELNHIKILNQKQVFITFPLAMGVPFIFDYSEPTAFLLQNKAKTSFGEDLSASLNNEIQFIYARNLDGSVGFEDTLNEVYVAAGVVNKLQFYIPLKLNVAYTLKEIKLNIEWPEQNVNLVHMSVWPYTTIQKTDSLQTAAENPLSKVIERPKKIITSDIKLGLLAGTVFQFQGNSYSSDYKDPASLIEKDLLTNVRNLLYQKDVALTQFNLKYLATESENKVVTLTVFHDIIYNQEQTSSDFEPAAAMEDITPEARRQEIINRVASEIEYGKVQLVDISAVFNGKQEMDFVLTGALANSYVDNKVHAALLYNGYQQINAVFNMTKPKLTPLNFELAIENNPTVEFDVDILYGTDDNIHLKAFGERSALYKKLLLNDPLGKQCLQDISENNLYQKACYKMLIKAHTPDYFKGSLTYKDLKHTDETFIYNLYKLLAHWNDWVQEEDVYKTVDDGKLEIEAQAFYYENFINYKFTSKFGEVSLNNVEALSYYPYAMSFYTPLTSWERSRNWFTGYQNLPFCAVDDNKVWTFSGRSYDYSISGAWHVVMVDEAKEFGNELLILARRPENNQTEVYVTYKTRTGKNLELLLTSKTIEVTCNAKEICEDGKTVYYDDVAQIPLVEYYSLRGGANSIEIVSLNNGGVRLIYDNHRLVVFSDDHRSTTRGICGQSTTEIRDDYLTPYGLVESPQLYGASFALDGENADPKTEELKKEAKLKAYQPVTKYTNILRSDAEWSKVAKEAV</sequence>
<dbReference type="SMART" id="SM00216">
    <property type="entry name" value="VWD"/>
    <property type="match status" value="1"/>
</dbReference>
<dbReference type="STRING" id="7102.A0A2A4J1L8"/>
<dbReference type="InterPro" id="IPR015255">
    <property type="entry name" value="Vitellinogen_open_b-sht"/>
</dbReference>
<dbReference type="InterPro" id="IPR001846">
    <property type="entry name" value="VWF_type-D"/>
</dbReference>
<dbReference type="GO" id="GO:0045735">
    <property type="term" value="F:nutrient reservoir activity"/>
    <property type="evidence" value="ECO:0007669"/>
    <property type="project" value="UniProtKB-KW"/>
</dbReference>
<dbReference type="InterPro" id="IPR050733">
    <property type="entry name" value="Vitellogenin/Apolipophorin"/>
</dbReference>
<comment type="caution">
    <text evidence="5">Lacks conserved residue(s) required for the propagation of feature annotation.</text>
</comment>
<dbReference type="EMBL" id="NWSH01003613">
    <property type="protein sequence ID" value="PCG66057.1"/>
    <property type="molecule type" value="Genomic_DNA"/>
</dbReference>
<evidence type="ECO:0000259" key="7">
    <source>
        <dbReference type="PROSITE" id="PS51211"/>
    </source>
</evidence>
<evidence type="ECO:0000313" key="9">
    <source>
        <dbReference type="EMBL" id="PCG66057.1"/>
    </source>
</evidence>
<dbReference type="PROSITE" id="PS51233">
    <property type="entry name" value="VWFD"/>
    <property type="match status" value="1"/>
</dbReference>
<organism evidence="9">
    <name type="scientific">Heliothis virescens</name>
    <name type="common">Tobacco budworm moth</name>
    <dbReference type="NCBI Taxonomy" id="7102"/>
    <lineage>
        <taxon>Eukaryota</taxon>
        <taxon>Metazoa</taxon>
        <taxon>Ecdysozoa</taxon>
        <taxon>Arthropoda</taxon>
        <taxon>Hexapoda</taxon>
        <taxon>Insecta</taxon>
        <taxon>Pterygota</taxon>
        <taxon>Neoptera</taxon>
        <taxon>Endopterygota</taxon>
        <taxon>Lepidoptera</taxon>
        <taxon>Glossata</taxon>
        <taxon>Ditrysia</taxon>
        <taxon>Noctuoidea</taxon>
        <taxon>Noctuidae</taxon>
        <taxon>Heliothinae</taxon>
        <taxon>Heliothis</taxon>
    </lineage>
</organism>
<feature type="chain" id="PRO_5012765710" description="Vitellogenin domain-containing protein" evidence="6">
    <location>
        <begin position="16"/>
        <end position="1531"/>
    </location>
</feature>
<keyword evidence="3" id="KW-1015">Disulfide bond</keyword>
<evidence type="ECO:0000256" key="6">
    <source>
        <dbReference type="SAM" id="SignalP"/>
    </source>
</evidence>
<reference evidence="9" key="1">
    <citation type="submission" date="2017-09" db="EMBL/GenBank/DDBJ databases">
        <title>Contemporary evolution of a Lepidopteran species, Heliothis virescens, in response to modern agricultural practices.</title>
        <authorList>
            <person name="Fritz M.L."/>
            <person name="Deyonke A.M."/>
            <person name="Papanicolaou A."/>
            <person name="Micinski S."/>
            <person name="Westbrook J."/>
            <person name="Gould F."/>
        </authorList>
    </citation>
    <scope>NUCLEOTIDE SEQUENCE [LARGE SCALE GENOMIC DNA]</scope>
    <source>
        <strain evidence="9">HvINT-</strain>
        <tissue evidence="9">Whole body</tissue>
    </source>
</reference>
<evidence type="ECO:0008006" key="10">
    <source>
        <dbReference type="Google" id="ProtNLM"/>
    </source>
</evidence>
<dbReference type="SUPFAM" id="SSF56968">
    <property type="entry name" value="Lipovitellin-phosvitin complex, beta-sheet shell regions"/>
    <property type="match status" value="2"/>
</dbReference>
<dbReference type="Gene3D" id="2.30.230.10">
    <property type="entry name" value="Lipovitellin, beta-sheet shell regions, chain A"/>
    <property type="match status" value="1"/>
</dbReference>
<dbReference type="InterPro" id="IPR015819">
    <property type="entry name" value="Lipid_transp_b-sht_shell"/>
</dbReference>
<name>A0A2A4J1L8_HELVI</name>
<gene>
    <name evidence="9" type="ORF">B5V51_8280</name>
</gene>
<dbReference type="GO" id="GO:0005319">
    <property type="term" value="F:lipid transporter activity"/>
    <property type="evidence" value="ECO:0007669"/>
    <property type="project" value="InterPro"/>
</dbReference>
<dbReference type="Gene3D" id="2.20.80.10">
    <property type="entry name" value="Lipovitellin-phosvitin complex, chain A, domain 4"/>
    <property type="match status" value="1"/>
</dbReference>
<dbReference type="Pfam" id="PF01347">
    <property type="entry name" value="Vitellogenin_N"/>
    <property type="match status" value="1"/>
</dbReference>
<feature type="signal peptide" evidence="6">
    <location>
        <begin position="1"/>
        <end position="15"/>
    </location>
</feature>
<dbReference type="InterPro" id="IPR011030">
    <property type="entry name" value="Lipovitellin_superhlx_dom"/>
</dbReference>
<comment type="caution">
    <text evidence="9">The sequence shown here is derived from an EMBL/GenBank/DDBJ whole genome shotgun (WGS) entry which is preliminary data.</text>
</comment>
<dbReference type="PANTHER" id="PTHR23345">
    <property type="entry name" value="VITELLOGENIN-RELATED"/>
    <property type="match status" value="1"/>
</dbReference>
<accession>A0A2A4J1L8</accession>
<evidence type="ECO:0000256" key="2">
    <source>
        <dbReference type="ARBA" id="ARBA00022761"/>
    </source>
</evidence>
<feature type="domain" description="VWFD" evidence="8">
    <location>
        <begin position="1308"/>
        <end position="1493"/>
    </location>
</feature>
<keyword evidence="4" id="KW-0325">Glycoprotein</keyword>
<dbReference type="PANTHER" id="PTHR23345:SF15">
    <property type="entry name" value="VITELLOGENIN 1-RELATED"/>
    <property type="match status" value="1"/>
</dbReference>
<dbReference type="InterPro" id="IPR001747">
    <property type="entry name" value="Vitellogenin_N"/>
</dbReference>
<dbReference type="SUPFAM" id="SSF48431">
    <property type="entry name" value="Lipovitellin-phosvitin complex, superhelical domain"/>
    <property type="match status" value="1"/>
</dbReference>
<feature type="domain" description="Vitellogenin" evidence="7">
    <location>
        <begin position="26"/>
        <end position="686"/>
    </location>
</feature>
<keyword evidence="2" id="KW-0758">Storage protein</keyword>